<sequence length="79" mass="9010">MFVRTCGAAVLHQRRLSHGELNNGHVEKELSVASSSSSSDNHHHRHHHPTWRDKTQPIVFDPACRHFTSRRAALLLSPR</sequence>
<proteinExistence type="predicted"/>
<evidence type="ECO:0000256" key="1">
    <source>
        <dbReference type="SAM" id="MobiDB-lite"/>
    </source>
</evidence>
<dbReference type="Proteomes" id="UP000324222">
    <property type="component" value="Unassembled WGS sequence"/>
</dbReference>
<gene>
    <name evidence="2" type="ORF">E2C01_003056</name>
</gene>
<comment type="caution">
    <text evidence="2">The sequence shown here is derived from an EMBL/GenBank/DDBJ whole genome shotgun (WGS) entry which is preliminary data.</text>
</comment>
<dbReference type="AlphaFoldDB" id="A0A5B7CNQ7"/>
<dbReference type="EMBL" id="VSRR010000116">
    <property type="protein sequence ID" value="MPC10421.1"/>
    <property type="molecule type" value="Genomic_DNA"/>
</dbReference>
<name>A0A5B7CNQ7_PORTR</name>
<evidence type="ECO:0000313" key="3">
    <source>
        <dbReference type="Proteomes" id="UP000324222"/>
    </source>
</evidence>
<keyword evidence="3" id="KW-1185">Reference proteome</keyword>
<feature type="region of interest" description="Disordered" evidence="1">
    <location>
        <begin position="20"/>
        <end position="54"/>
    </location>
</feature>
<reference evidence="2 3" key="1">
    <citation type="submission" date="2019-05" db="EMBL/GenBank/DDBJ databases">
        <title>Another draft genome of Portunus trituberculatus and its Hox gene families provides insights of decapod evolution.</title>
        <authorList>
            <person name="Jeong J.-H."/>
            <person name="Song I."/>
            <person name="Kim S."/>
            <person name="Choi T."/>
            <person name="Kim D."/>
            <person name="Ryu S."/>
            <person name="Kim W."/>
        </authorList>
    </citation>
    <scope>NUCLEOTIDE SEQUENCE [LARGE SCALE GENOMIC DNA]</scope>
    <source>
        <tissue evidence="2">Muscle</tissue>
    </source>
</reference>
<protein>
    <submittedName>
        <fullName evidence="2">Uncharacterized protein</fullName>
    </submittedName>
</protein>
<organism evidence="2 3">
    <name type="scientific">Portunus trituberculatus</name>
    <name type="common">Swimming crab</name>
    <name type="synonym">Neptunus trituberculatus</name>
    <dbReference type="NCBI Taxonomy" id="210409"/>
    <lineage>
        <taxon>Eukaryota</taxon>
        <taxon>Metazoa</taxon>
        <taxon>Ecdysozoa</taxon>
        <taxon>Arthropoda</taxon>
        <taxon>Crustacea</taxon>
        <taxon>Multicrustacea</taxon>
        <taxon>Malacostraca</taxon>
        <taxon>Eumalacostraca</taxon>
        <taxon>Eucarida</taxon>
        <taxon>Decapoda</taxon>
        <taxon>Pleocyemata</taxon>
        <taxon>Brachyura</taxon>
        <taxon>Eubrachyura</taxon>
        <taxon>Portunoidea</taxon>
        <taxon>Portunidae</taxon>
        <taxon>Portuninae</taxon>
        <taxon>Portunus</taxon>
    </lineage>
</organism>
<accession>A0A5B7CNQ7</accession>
<evidence type="ECO:0000313" key="2">
    <source>
        <dbReference type="EMBL" id="MPC10421.1"/>
    </source>
</evidence>